<keyword evidence="2" id="KW-0472">Membrane</keyword>
<evidence type="ECO:0000313" key="6">
    <source>
        <dbReference type="Proteomes" id="UP000249518"/>
    </source>
</evidence>
<name>A0A328X2M6_9FLAO</name>
<feature type="transmembrane region" description="Helical" evidence="2">
    <location>
        <begin position="977"/>
        <end position="994"/>
    </location>
</feature>
<feature type="coiled-coil region" evidence="1">
    <location>
        <begin position="570"/>
        <end position="597"/>
    </location>
</feature>
<comment type="caution">
    <text evidence="5">The sequence shown here is derived from an EMBL/GenBank/DDBJ whole genome shotgun (WGS) entry which is preliminary data.</text>
</comment>
<dbReference type="PANTHER" id="PTHR10098:SF108">
    <property type="entry name" value="TETRATRICOPEPTIDE REPEAT PROTEIN 28"/>
    <property type="match status" value="1"/>
</dbReference>
<dbReference type="Proteomes" id="UP000249518">
    <property type="component" value="Unassembled WGS sequence"/>
</dbReference>
<evidence type="ECO:0000259" key="4">
    <source>
        <dbReference type="Pfam" id="PF12770"/>
    </source>
</evidence>
<dbReference type="Pfam" id="PF12770">
    <property type="entry name" value="CHAT"/>
    <property type="match status" value="1"/>
</dbReference>
<dbReference type="RefSeq" id="WP_112085001.1">
    <property type="nucleotide sequence ID" value="NZ_QLSV01000002.1"/>
</dbReference>
<dbReference type="AlphaFoldDB" id="A0A328X2M6"/>
<protein>
    <submittedName>
        <fullName evidence="5">CHAT domain-containing protein</fullName>
    </submittedName>
</protein>
<dbReference type="SMART" id="SM00028">
    <property type="entry name" value="TPR"/>
    <property type="match status" value="4"/>
</dbReference>
<feature type="signal peptide" evidence="3">
    <location>
        <begin position="1"/>
        <end position="20"/>
    </location>
</feature>
<keyword evidence="1" id="KW-0175">Coiled coil</keyword>
<reference evidence="5 6" key="1">
    <citation type="submission" date="2018-06" db="EMBL/GenBank/DDBJ databases">
        <title>Genomic Encyclopedia of Type Strains, Phase III (KMG-III): the genomes of soil and plant-associated and newly described type strains.</title>
        <authorList>
            <person name="Whitman W."/>
        </authorList>
    </citation>
    <scope>NUCLEOTIDE SEQUENCE [LARGE SCALE GENOMIC DNA]</scope>
    <source>
        <strain evidence="5 6">CGMCC 1.12504</strain>
    </source>
</reference>
<dbReference type="PANTHER" id="PTHR10098">
    <property type="entry name" value="RAPSYN-RELATED"/>
    <property type="match status" value="1"/>
</dbReference>
<keyword evidence="6" id="KW-1185">Reference proteome</keyword>
<evidence type="ECO:0000313" key="5">
    <source>
        <dbReference type="EMBL" id="RAR50454.1"/>
    </source>
</evidence>
<dbReference type="InterPro" id="IPR024983">
    <property type="entry name" value="CHAT_dom"/>
</dbReference>
<feature type="domain" description="CHAT" evidence="4">
    <location>
        <begin position="700"/>
        <end position="967"/>
    </location>
</feature>
<dbReference type="InterPro" id="IPR019734">
    <property type="entry name" value="TPR_rpt"/>
</dbReference>
<dbReference type="SUPFAM" id="SSF48452">
    <property type="entry name" value="TPR-like"/>
    <property type="match status" value="2"/>
</dbReference>
<keyword evidence="2" id="KW-0812">Transmembrane</keyword>
<evidence type="ECO:0000256" key="2">
    <source>
        <dbReference type="SAM" id="Phobius"/>
    </source>
</evidence>
<dbReference type="Gene3D" id="1.25.40.10">
    <property type="entry name" value="Tetratricopeptide repeat domain"/>
    <property type="match status" value="1"/>
</dbReference>
<organism evidence="5 6">
    <name type="scientific">Flavobacterium lacus</name>
    <dbReference type="NCBI Taxonomy" id="1353778"/>
    <lineage>
        <taxon>Bacteria</taxon>
        <taxon>Pseudomonadati</taxon>
        <taxon>Bacteroidota</taxon>
        <taxon>Flavobacteriia</taxon>
        <taxon>Flavobacteriales</taxon>
        <taxon>Flavobacteriaceae</taxon>
        <taxon>Flavobacterium</taxon>
    </lineage>
</organism>
<gene>
    <name evidence="5" type="ORF">B0I10_102258</name>
</gene>
<evidence type="ECO:0000256" key="1">
    <source>
        <dbReference type="SAM" id="Coils"/>
    </source>
</evidence>
<keyword evidence="3" id="KW-0732">Signal</keyword>
<dbReference type="OrthoDB" id="9771112at2"/>
<sequence length="999" mass="116668">MKRFLILLFLLLGLFSFSQTKSFKVALNKAYDFEVDENFVKAKNIFKSMKDGNEINVSEKKFINNYIIFYDYLLSDRSDVKSIDNVIKNLLSIEKRKYYETELLINVITSKYHFLASNIGWKEALITAEVGYSLKDFKQAKQETQTDYLYDLGYLYDKVGNSFEGIKFYKKSLNLYIKKYGEVNNEVALNYNNLAYAYTNVYNQKNTIAYYEKAAKIWETLNKNSNDNKDYLVRVYHNLIFQYINYGDLEKAQLKLIKLNNYIKKKYQTDVSKSENTYFLSFSDYSLSNIRMSLALNKQKEALQFLKVFEENQFLPYKKTIHSKYLIQCYEEVADFLIEKKEYETAFNLIKKGLSLADKYDQKQYLVTLNSKIATIYKFQNKNDLAVKFYTVAQNNNNNTYFNSTKYTLEFLKSEIFFETNQTNKAVSIIKNNIEQLLFDYGQKKKTIDKLKFSDVRELVSTEFINLFYKSGKIYFQNYKKFKNKNDLQIADNLYNISNKLFREYYLKGEYNEELSKYHSEIIEGLLEISLEKKLTFQDKINLINEIEKSASQHLAQEFFKKITTNNNESNVNLEKIKELKNELNFYKNQSNSSGEKLNKNKIIEIENSIASLTKKTSRTYQDIDKNSLDNFDIVNVQKVVDKDELVIKYYTLKNYVFAIYISSNHIDIQKIATTHHLKKEVMLFLQQTKKVSQESFPVSKNLSVSLTKDLNAKKVTIIADGFLNYLPFEMLYDAANQKYLVQKSRVSYNYTLPFYLFNKQNNITVNNDKLIAFAPNYDIKTIATVRSGLSDLEHARKEADLISKLFNGTSYINEKASKANFFKTINQFGFYHFAMHSLVDENNINESCLVFSNNEKLYFSELYGLNFSSKMVVLSACDTGNGNLKSGEGIMSLSRALTYSGVQSSVFSLWQVPDKETSEIMISFYENLKDGQSKDEALANAKRDFIENNPMKNHPFYWAGFVVNGDVSPILEGTNWWLYIGIGLAMALLIFLFRKKLF</sequence>
<dbReference type="EMBL" id="QLSV01000002">
    <property type="protein sequence ID" value="RAR50454.1"/>
    <property type="molecule type" value="Genomic_DNA"/>
</dbReference>
<accession>A0A328X2M6</accession>
<keyword evidence="2" id="KW-1133">Transmembrane helix</keyword>
<feature type="chain" id="PRO_5016256974" evidence="3">
    <location>
        <begin position="21"/>
        <end position="999"/>
    </location>
</feature>
<proteinExistence type="predicted"/>
<dbReference type="InterPro" id="IPR011990">
    <property type="entry name" value="TPR-like_helical_dom_sf"/>
</dbReference>
<evidence type="ECO:0000256" key="3">
    <source>
        <dbReference type="SAM" id="SignalP"/>
    </source>
</evidence>